<accession>A0A5B0PNR2</accession>
<organism evidence="2 3">
    <name type="scientific">Puccinia graminis f. sp. tritici</name>
    <dbReference type="NCBI Taxonomy" id="56615"/>
    <lineage>
        <taxon>Eukaryota</taxon>
        <taxon>Fungi</taxon>
        <taxon>Dikarya</taxon>
        <taxon>Basidiomycota</taxon>
        <taxon>Pucciniomycotina</taxon>
        <taxon>Pucciniomycetes</taxon>
        <taxon>Pucciniales</taxon>
        <taxon>Pucciniaceae</taxon>
        <taxon>Puccinia</taxon>
    </lineage>
</organism>
<reference evidence="2 3" key="1">
    <citation type="submission" date="2019-05" db="EMBL/GenBank/DDBJ databases">
        <title>Emergence of the Ug99 lineage of the wheat stem rust pathogen through somatic hybridization.</title>
        <authorList>
            <person name="Li F."/>
            <person name="Upadhyaya N.M."/>
            <person name="Sperschneider J."/>
            <person name="Matny O."/>
            <person name="Nguyen-Phuc H."/>
            <person name="Mago R."/>
            <person name="Raley C."/>
            <person name="Miller M.E."/>
            <person name="Silverstein K.A.T."/>
            <person name="Henningsen E."/>
            <person name="Hirsch C.D."/>
            <person name="Visser B."/>
            <person name="Pretorius Z.A."/>
            <person name="Steffenson B.J."/>
            <person name="Schwessinger B."/>
            <person name="Dodds P.N."/>
            <person name="Figueroa M."/>
        </authorList>
    </citation>
    <scope>NUCLEOTIDE SEQUENCE [LARGE SCALE GENOMIC DNA]</scope>
    <source>
        <strain evidence="2 3">Ug99</strain>
    </source>
</reference>
<dbReference type="EMBL" id="VDEP01000338">
    <property type="protein sequence ID" value="KAA1102352.1"/>
    <property type="molecule type" value="Genomic_DNA"/>
</dbReference>
<dbReference type="Proteomes" id="UP000325313">
    <property type="component" value="Unassembled WGS sequence"/>
</dbReference>
<protein>
    <submittedName>
        <fullName evidence="2">Uncharacterized protein</fullName>
    </submittedName>
</protein>
<evidence type="ECO:0000313" key="3">
    <source>
        <dbReference type="Proteomes" id="UP000325313"/>
    </source>
</evidence>
<feature type="region of interest" description="Disordered" evidence="1">
    <location>
        <begin position="1"/>
        <end position="56"/>
    </location>
</feature>
<name>A0A5B0PNR2_PUCGR</name>
<feature type="compositionally biased region" description="Polar residues" evidence="1">
    <location>
        <begin position="30"/>
        <end position="42"/>
    </location>
</feature>
<proteinExistence type="predicted"/>
<sequence>MRPEELSAECGLCVRSSKTPHQKRPDAVTPTESNPQGSSASTVAAVRDPPPLLNLQ</sequence>
<evidence type="ECO:0000313" key="2">
    <source>
        <dbReference type="EMBL" id="KAA1102352.1"/>
    </source>
</evidence>
<comment type="caution">
    <text evidence="2">The sequence shown here is derived from an EMBL/GenBank/DDBJ whole genome shotgun (WGS) entry which is preliminary data.</text>
</comment>
<gene>
    <name evidence="2" type="ORF">PGTUg99_029173</name>
</gene>
<evidence type="ECO:0000256" key="1">
    <source>
        <dbReference type="SAM" id="MobiDB-lite"/>
    </source>
</evidence>
<dbReference type="AlphaFoldDB" id="A0A5B0PNR2"/>